<dbReference type="PANTHER" id="PTHR21198">
    <property type="entry name" value="GLUTAMATE RACEMASE"/>
    <property type="match status" value="1"/>
</dbReference>
<evidence type="ECO:0000313" key="2">
    <source>
        <dbReference type="Proteomes" id="UP000749471"/>
    </source>
</evidence>
<dbReference type="RefSeq" id="WP_216520905.1">
    <property type="nucleotide sequence ID" value="NZ_JAHLPM010000012.1"/>
</dbReference>
<comment type="caution">
    <text evidence="1">The sequence shown here is derived from an EMBL/GenBank/DDBJ whole genome shotgun (WGS) entry which is preliminary data.</text>
</comment>
<name>A0ABS6E8F9_9FIRM</name>
<dbReference type="PANTHER" id="PTHR21198:SF7">
    <property type="entry name" value="ASPARTATE-GLUTAMATE RACEMASE FAMILY"/>
    <property type="match status" value="1"/>
</dbReference>
<evidence type="ECO:0000313" key="1">
    <source>
        <dbReference type="EMBL" id="MBU5439207.1"/>
    </source>
</evidence>
<gene>
    <name evidence="1" type="ORF">KQI42_14385</name>
</gene>
<reference evidence="1 2" key="1">
    <citation type="submission" date="2021-06" db="EMBL/GenBank/DDBJ databases">
        <authorList>
            <person name="Sun Q."/>
            <person name="Li D."/>
        </authorList>
    </citation>
    <scope>NUCLEOTIDE SEQUENCE [LARGE SCALE GENOMIC DNA]</scope>
    <source>
        <strain evidence="1 2">MSJ-40</strain>
    </source>
</reference>
<protein>
    <submittedName>
        <fullName evidence="1">Amino acid racemase</fullName>
        <ecNumber evidence="1">5.1.1.-</ecNumber>
    </submittedName>
</protein>
<dbReference type="NCBIfam" id="TIGR00035">
    <property type="entry name" value="asp_race"/>
    <property type="match status" value="1"/>
</dbReference>
<organism evidence="1 2">
    <name type="scientific">Tissierella simiarum</name>
    <dbReference type="NCBI Taxonomy" id="2841534"/>
    <lineage>
        <taxon>Bacteria</taxon>
        <taxon>Bacillati</taxon>
        <taxon>Bacillota</taxon>
        <taxon>Tissierellia</taxon>
        <taxon>Tissierellales</taxon>
        <taxon>Tissierellaceae</taxon>
        <taxon>Tissierella</taxon>
    </lineage>
</organism>
<dbReference type="InterPro" id="IPR015942">
    <property type="entry name" value="Asp/Glu/hydantoin_racemase"/>
</dbReference>
<dbReference type="InterPro" id="IPR004380">
    <property type="entry name" value="Asp_race"/>
</dbReference>
<sequence length="227" mass="26044">MKKLIGVLAGMGPRSTSTFLELVLDQCQIQYNAKYDIDYPPIMIYSLPTPFYLDRPINHEEMKKTIITGLKHLESTGVSCIAMPCNSAHIYFNELEKSLNVPLLNIVDETIKKVGSNRKTTIFATESTFDSNLYQKGILNSNNQFIFKSDWQKRINIIIQMIKEKKEMTEINTYWDELVKDAIKAEVNDIIIACTDLSVLKNRFKDQVDFIDSSKALAESLVKEYLK</sequence>
<keyword evidence="1" id="KW-0413">Isomerase</keyword>
<accession>A0ABS6E8F9</accession>
<proteinExistence type="predicted"/>
<dbReference type="Proteomes" id="UP000749471">
    <property type="component" value="Unassembled WGS sequence"/>
</dbReference>
<dbReference type="GO" id="GO:0016853">
    <property type="term" value="F:isomerase activity"/>
    <property type="evidence" value="ECO:0007669"/>
    <property type="project" value="UniProtKB-KW"/>
</dbReference>
<dbReference type="Pfam" id="PF01177">
    <property type="entry name" value="Asp_Glu_race"/>
    <property type="match status" value="1"/>
</dbReference>
<dbReference type="EMBL" id="JAHLPM010000012">
    <property type="protein sequence ID" value="MBU5439207.1"/>
    <property type="molecule type" value="Genomic_DNA"/>
</dbReference>
<keyword evidence="2" id="KW-1185">Reference proteome</keyword>
<dbReference type="EC" id="5.1.1.-" evidence="1"/>